<evidence type="ECO:0000256" key="2">
    <source>
        <dbReference type="ARBA" id="ARBA00022448"/>
    </source>
</evidence>
<organism evidence="9 10">
    <name type="scientific">Chengkuizengella axinellae</name>
    <dbReference type="NCBI Taxonomy" id="3064388"/>
    <lineage>
        <taxon>Bacteria</taxon>
        <taxon>Bacillati</taxon>
        <taxon>Bacillota</taxon>
        <taxon>Bacilli</taxon>
        <taxon>Bacillales</taxon>
        <taxon>Paenibacillaceae</taxon>
        <taxon>Chengkuizengella</taxon>
    </lineage>
</organism>
<dbReference type="SUPFAM" id="SSF161098">
    <property type="entry name" value="MetI-like"/>
    <property type="match status" value="1"/>
</dbReference>
<comment type="caution">
    <text evidence="9">The sequence shown here is derived from an EMBL/GenBank/DDBJ whole genome shotgun (WGS) entry which is preliminary data.</text>
</comment>
<keyword evidence="10" id="KW-1185">Reference proteome</keyword>
<keyword evidence="3" id="KW-1003">Cell membrane</keyword>
<comment type="subcellular location">
    <subcellularLocation>
        <location evidence="1 7">Cell membrane</location>
        <topology evidence="1 7">Multi-pass membrane protein</topology>
    </subcellularLocation>
</comment>
<dbReference type="PANTHER" id="PTHR30193">
    <property type="entry name" value="ABC TRANSPORTER PERMEASE PROTEIN"/>
    <property type="match status" value="1"/>
</dbReference>
<dbReference type="EMBL" id="JAVAMP010000001">
    <property type="protein sequence ID" value="MDP5273042.1"/>
    <property type="molecule type" value="Genomic_DNA"/>
</dbReference>
<protein>
    <submittedName>
        <fullName evidence="9">Sugar ABC transporter permease</fullName>
    </submittedName>
</protein>
<dbReference type="InterPro" id="IPR035906">
    <property type="entry name" value="MetI-like_sf"/>
</dbReference>
<evidence type="ECO:0000313" key="9">
    <source>
        <dbReference type="EMBL" id="MDP5273042.1"/>
    </source>
</evidence>
<feature type="domain" description="ABC transmembrane type-1" evidence="8">
    <location>
        <begin position="71"/>
        <end position="287"/>
    </location>
</feature>
<dbReference type="Proteomes" id="UP001231941">
    <property type="component" value="Unassembled WGS sequence"/>
</dbReference>
<feature type="transmembrane region" description="Helical" evidence="7">
    <location>
        <begin position="108"/>
        <end position="131"/>
    </location>
</feature>
<dbReference type="RefSeq" id="WP_305990335.1">
    <property type="nucleotide sequence ID" value="NZ_JAVAMP010000001.1"/>
</dbReference>
<dbReference type="Pfam" id="PF00528">
    <property type="entry name" value="BPD_transp_1"/>
    <property type="match status" value="1"/>
</dbReference>
<sequence length="297" mass="33100">MPGKRRFYEVLYGWLFVSPAVVVLGIFVMASIVFAVYVSFHKVNLFTGYYEFIGFDNYIRIFTDTKTKTAFMNTITFVAVVVPIQTILALIMAAVLDAKIKGKLAFRAIYFLPTLTSSAALTMIFMFLFSFTGPVNQLALNMNLLQEPINFLNDPSFALKVIMAMNIWSTVPFFMTIYLAALQDVPDTVYEAAEVDGANQVQKFLYITVPQLKPVTTFVLLMGIIGTFQLFDQAYIFSNGTGGPENSTLTVALLVFRNAFGQNNTMGFAAAMAIILSIVIFIVSYIAQKLNKSESLY</sequence>
<keyword evidence="2 7" id="KW-0813">Transport</keyword>
<accession>A0ABT9IUQ5</accession>
<name>A0ABT9IUQ5_9BACL</name>
<keyword evidence="5 7" id="KW-1133">Transmembrane helix</keyword>
<feature type="transmembrane region" description="Helical" evidence="7">
    <location>
        <begin position="266"/>
        <end position="287"/>
    </location>
</feature>
<feature type="transmembrane region" description="Helical" evidence="7">
    <location>
        <begin position="157"/>
        <end position="181"/>
    </location>
</feature>
<evidence type="ECO:0000256" key="6">
    <source>
        <dbReference type="ARBA" id="ARBA00023136"/>
    </source>
</evidence>
<evidence type="ECO:0000259" key="8">
    <source>
        <dbReference type="PROSITE" id="PS50928"/>
    </source>
</evidence>
<keyword evidence="4 7" id="KW-0812">Transmembrane</keyword>
<gene>
    <name evidence="9" type="ORF">Q5Y73_02895</name>
</gene>
<evidence type="ECO:0000256" key="4">
    <source>
        <dbReference type="ARBA" id="ARBA00022692"/>
    </source>
</evidence>
<dbReference type="InterPro" id="IPR051393">
    <property type="entry name" value="ABC_transporter_permease"/>
</dbReference>
<proteinExistence type="inferred from homology"/>
<keyword evidence="6 7" id="KW-0472">Membrane</keyword>
<dbReference type="CDD" id="cd06261">
    <property type="entry name" value="TM_PBP2"/>
    <property type="match status" value="1"/>
</dbReference>
<dbReference type="InterPro" id="IPR000515">
    <property type="entry name" value="MetI-like"/>
</dbReference>
<feature type="transmembrane region" description="Helical" evidence="7">
    <location>
        <begin position="12"/>
        <end position="40"/>
    </location>
</feature>
<reference evidence="9 10" key="1">
    <citation type="submission" date="2023-08" db="EMBL/GenBank/DDBJ databases">
        <authorList>
            <person name="Park J.-S."/>
        </authorList>
    </citation>
    <scope>NUCLEOTIDE SEQUENCE [LARGE SCALE GENOMIC DNA]</scope>
    <source>
        <strain evidence="9 10">2205SS18-9</strain>
    </source>
</reference>
<evidence type="ECO:0000256" key="3">
    <source>
        <dbReference type="ARBA" id="ARBA00022475"/>
    </source>
</evidence>
<dbReference type="Gene3D" id="1.10.3720.10">
    <property type="entry name" value="MetI-like"/>
    <property type="match status" value="1"/>
</dbReference>
<feature type="transmembrane region" description="Helical" evidence="7">
    <location>
        <begin position="212"/>
        <end position="231"/>
    </location>
</feature>
<dbReference type="PANTHER" id="PTHR30193:SF37">
    <property type="entry name" value="INNER MEMBRANE ABC TRANSPORTER PERMEASE PROTEIN YCJO"/>
    <property type="match status" value="1"/>
</dbReference>
<dbReference type="PROSITE" id="PS50928">
    <property type="entry name" value="ABC_TM1"/>
    <property type="match status" value="1"/>
</dbReference>
<evidence type="ECO:0000313" key="10">
    <source>
        <dbReference type="Proteomes" id="UP001231941"/>
    </source>
</evidence>
<feature type="transmembrane region" description="Helical" evidence="7">
    <location>
        <begin position="75"/>
        <end position="96"/>
    </location>
</feature>
<comment type="similarity">
    <text evidence="7">Belongs to the binding-protein-dependent transport system permease family.</text>
</comment>
<evidence type="ECO:0000256" key="5">
    <source>
        <dbReference type="ARBA" id="ARBA00022989"/>
    </source>
</evidence>
<evidence type="ECO:0000256" key="7">
    <source>
        <dbReference type="RuleBase" id="RU363032"/>
    </source>
</evidence>
<evidence type="ECO:0000256" key="1">
    <source>
        <dbReference type="ARBA" id="ARBA00004651"/>
    </source>
</evidence>